<dbReference type="InterPro" id="IPR037523">
    <property type="entry name" value="VOC_core"/>
</dbReference>
<dbReference type="PROSITE" id="PS51819">
    <property type="entry name" value="VOC"/>
    <property type="match status" value="1"/>
</dbReference>
<dbReference type="Pfam" id="PF18029">
    <property type="entry name" value="Glyoxalase_6"/>
    <property type="match status" value="1"/>
</dbReference>
<name>A0A2T0KJ60_9ACTN</name>
<dbReference type="EMBL" id="PVMZ01000003">
    <property type="protein sequence ID" value="PRX23570.1"/>
    <property type="molecule type" value="Genomic_DNA"/>
</dbReference>
<keyword evidence="3" id="KW-1185">Reference proteome</keyword>
<dbReference type="AlphaFoldDB" id="A0A2T0KJ60"/>
<proteinExistence type="predicted"/>
<dbReference type="PANTHER" id="PTHR33993">
    <property type="entry name" value="GLYOXALASE-RELATED"/>
    <property type="match status" value="1"/>
</dbReference>
<comment type="caution">
    <text evidence="2">The sequence shown here is derived from an EMBL/GenBank/DDBJ whole genome shotgun (WGS) entry which is preliminary data.</text>
</comment>
<dbReference type="SUPFAM" id="SSF54593">
    <property type="entry name" value="Glyoxalase/Bleomycin resistance protein/Dihydroxybiphenyl dioxygenase"/>
    <property type="match status" value="1"/>
</dbReference>
<evidence type="ECO:0000259" key="1">
    <source>
        <dbReference type="PROSITE" id="PS51819"/>
    </source>
</evidence>
<sequence>MSAVNGIAWFQIGSDQPEQAARFYGEVFGWTFADDEAAGAAYRIITTPAEDGLQGGLADTRGESPNHAVFSVLVADVDATCEQAEATGGKVLIKRSTPSGIVIAHLLDPSGNQFQVFTPPAA</sequence>
<dbReference type="RefSeq" id="WP_106316749.1">
    <property type="nucleotide sequence ID" value="NZ_BOMO01000041.1"/>
</dbReference>
<dbReference type="CDD" id="cd07247">
    <property type="entry name" value="SgaA_N_like"/>
    <property type="match status" value="1"/>
</dbReference>
<reference evidence="2 3" key="1">
    <citation type="submission" date="2018-03" db="EMBL/GenBank/DDBJ databases">
        <title>Genomic Encyclopedia of Archaeal and Bacterial Type Strains, Phase II (KMG-II): from individual species to whole genera.</title>
        <authorList>
            <person name="Goeker M."/>
        </authorList>
    </citation>
    <scope>NUCLEOTIDE SEQUENCE [LARGE SCALE GENOMIC DNA]</scope>
    <source>
        <strain evidence="2 3">DSM 43146</strain>
    </source>
</reference>
<accession>A0A2T0KJ60</accession>
<feature type="domain" description="VOC" evidence="1">
    <location>
        <begin position="6"/>
        <end position="119"/>
    </location>
</feature>
<dbReference type="InterPro" id="IPR029068">
    <property type="entry name" value="Glyas_Bleomycin-R_OHBP_Dase"/>
</dbReference>
<gene>
    <name evidence="2" type="ORF">CLV67_103319</name>
</gene>
<dbReference type="InterPro" id="IPR041581">
    <property type="entry name" value="Glyoxalase_6"/>
</dbReference>
<dbReference type="Proteomes" id="UP000239415">
    <property type="component" value="Unassembled WGS sequence"/>
</dbReference>
<dbReference type="InterPro" id="IPR052164">
    <property type="entry name" value="Anthracycline_SecMetBiosynth"/>
</dbReference>
<evidence type="ECO:0000313" key="2">
    <source>
        <dbReference type="EMBL" id="PRX23570.1"/>
    </source>
</evidence>
<protein>
    <recommendedName>
        <fullName evidence="1">VOC domain-containing protein</fullName>
    </recommendedName>
</protein>
<dbReference type="Gene3D" id="3.10.180.10">
    <property type="entry name" value="2,3-Dihydroxybiphenyl 1,2-Dioxygenase, domain 1"/>
    <property type="match status" value="1"/>
</dbReference>
<evidence type="ECO:0000313" key="3">
    <source>
        <dbReference type="Proteomes" id="UP000239415"/>
    </source>
</evidence>
<dbReference type="OrthoDB" id="9793039at2"/>
<organism evidence="2 3">
    <name type="scientific">Actinoplanes italicus</name>
    <dbReference type="NCBI Taxonomy" id="113567"/>
    <lineage>
        <taxon>Bacteria</taxon>
        <taxon>Bacillati</taxon>
        <taxon>Actinomycetota</taxon>
        <taxon>Actinomycetes</taxon>
        <taxon>Micromonosporales</taxon>
        <taxon>Micromonosporaceae</taxon>
        <taxon>Actinoplanes</taxon>
    </lineage>
</organism>